<dbReference type="Pfam" id="PF03167">
    <property type="entry name" value="UDG"/>
    <property type="match status" value="1"/>
</dbReference>
<comment type="caution">
    <text evidence="11">The sequence shown here is derived from an EMBL/GenBank/DDBJ whole genome shotgun (WGS) entry which is preliminary data.</text>
</comment>
<dbReference type="AlphaFoldDB" id="G6XIJ0"/>
<keyword evidence="12" id="KW-1185">Reference proteome</keyword>
<dbReference type="SMART" id="SM00986">
    <property type="entry name" value="UDG"/>
    <property type="match status" value="1"/>
</dbReference>
<dbReference type="CDD" id="cd10030">
    <property type="entry name" value="UDG-F4_TTUDGA_SPO1dp_like"/>
    <property type="match status" value="1"/>
</dbReference>
<evidence type="ECO:0000256" key="2">
    <source>
        <dbReference type="ARBA" id="ARBA00019403"/>
    </source>
</evidence>
<name>G6XIJ0_9PROT</name>
<dbReference type="InterPro" id="IPR051536">
    <property type="entry name" value="UDG_Type-4/5"/>
</dbReference>
<evidence type="ECO:0000313" key="11">
    <source>
        <dbReference type="EMBL" id="EHH68630.1"/>
    </source>
</evidence>
<dbReference type="InterPro" id="IPR005273">
    <property type="entry name" value="Ura-DNA_glyco_family4"/>
</dbReference>
<keyword evidence="6" id="KW-0378">Hydrolase</keyword>
<protein>
    <recommendedName>
        <fullName evidence="2">Type-4 uracil-DNA glycosylase</fullName>
    </recommendedName>
</protein>
<proteinExistence type="inferred from homology"/>
<dbReference type="Gene3D" id="3.40.470.10">
    <property type="entry name" value="Uracil-DNA glycosylase-like domain"/>
    <property type="match status" value="1"/>
</dbReference>
<dbReference type="Proteomes" id="UP000004949">
    <property type="component" value="Unassembled WGS sequence"/>
</dbReference>
<evidence type="ECO:0000256" key="1">
    <source>
        <dbReference type="ARBA" id="ARBA00006521"/>
    </source>
</evidence>
<dbReference type="SMART" id="SM00987">
    <property type="entry name" value="UreE_C"/>
    <property type="match status" value="1"/>
</dbReference>
<keyword evidence="3" id="KW-0004">4Fe-4S</keyword>
<accession>G6XIJ0</accession>
<evidence type="ECO:0000256" key="9">
    <source>
        <dbReference type="ARBA" id="ARBA00023204"/>
    </source>
</evidence>
<dbReference type="RefSeq" id="WP_008851547.1">
    <property type="nucleotide sequence ID" value="NZ_AGQV01000002.1"/>
</dbReference>
<reference evidence="11 12" key="1">
    <citation type="submission" date="2011-10" db="EMBL/GenBank/DDBJ databases">
        <title>Genome sequence of Gluconobacter morbifer G707, isolated from Drosophila gut.</title>
        <authorList>
            <person name="Lee W.-J."/>
            <person name="Kim E.-K."/>
        </authorList>
    </citation>
    <scope>NUCLEOTIDE SEQUENCE [LARGE SCALE GENOMIC DNA]</scope>
    <source>
        <strain evidence="11 12">G707</strain>
    </source>
</reference>
<dbReference type="GO" id="GO:0051539">
    <property type="term" value="F:4 iron, 4 sulfur cluster binding"/>
    <property type="evidence" value="ECO:0007669"/>
    <property type="project" value="UniProtKB-KW"/>
</dbReference>
<sequence>MTKHTVSLASSSDFAGWRAWSRELLNQQVPSNAIEWKIEPPADLYAPQASRTLPEAPSTVRVPRAMGKLFPAIFASDTTERFSLLYQYLEHLQKQTPVPDHLLAQLQTLARNAEDIILSFRALMPDGHLPGWQPITSDHAASIIDSQASLLPNLRLGPWAVSAPERTLSWDGQELRFGPPLETTPSSPEDCIAAIRAATTAGPGNSYWQAPLPARLHPEPEDVRQANALSELRALALDCTFCDLCKPATRTVSGEGTPGSKLLFVGEQPGDQEDLQGRPFVGPAGQLFDRAFQEAGGDRDRTWITNAVKHFKFVPRNHRRIHQKPDTAEIQSCAPWLSAERRILRPRVTVMLGVTGASAVLGRPVTISRERSRFIELEDGSTGIVTVHPSYLLRLPDPEAKAREYTKFVTDLRMAISALAE</sequence>
<dbReference type="GO" id="GO:0006281">
    <property type="term" value="P:DNA repair"/>
    <property type="evidence" value="ECO:0007669"/>
    <property type="project" value="UniProtKB-KW"/>
</dbReference>
<evidence type="ECO:0000256" key="3">
    <source>
        <dbReference type="ARBA" id="ARBA00022485"/>
    </source>
</evidence>
<dbReference type="NCBIfam" id="TIGR03914">
    <property type="entry name" value="UDG_fam_dom"/>
    <property type="match status" value="1"/>
</dbReference>
<evidence type="ECO:0000256" key="6">
    <source>
        <dbReference type="ARBA" id="ARBA00022801"/>
    </source>
</evidence>
<keyword evidence="8" id="KW-0411">Iron-sulfur</keyword>
<dbReference type="SUPFAM" id="SSF52141">
    <property type="entry name" value="Uracil-DNA glycosylase-like"/>
    <property type="match status" value="1"/>
</dbReference>
<evidence type="ECO:0000256" key="5">
    <source>
        <dbReference type="ARBA" id="ARBA00022763"/>
    </source>
</evidence>
<evidence type="ECO:0000256" key="4">
    <source>
        <dbReference type="ARBA" id="ARBA00022723"/>
    </source>
</evidence>
<dbReference type="PANTHER" id="PTHR33693">
    <property type="entry name" value="TYPE-5 URACIL-DNA GLYCOSYLASE"/>
    <property type="match status" value="1"/>
</dbReference>
<dbReference type="GO" id="GO:0046872">
    <property type="term" value="F:metal ion binding"/>
    <property type="evidence" value="ECO:0007669"/>
    <property type="project" value="UniProtKB-KW"/>
</dbReference>
<keyword evidence="4" id="KW-0479">Metal-binding</keyword>
<evidence type="ECO:0000256" key="8">
    <source>
        <dbReference type="ARBA" id="ARBA00023014"/>
    </source>
</evidence>
<evidence type="ECO:0000259" key="10">
    <source>
        <dbReference type="SMART" id="SM00986"/>
    </source>
</evidence>
<dbReference type="GO" id="GO:0097506">
    <property type="term" value="F:deaminated base DNA N-glycosylase activity"/>
    <property type="evidence" value="ECO:0007669"/>
    <property type="project" value="UniProtKB-ARBA"/>
</dbReference>
<dbReference type="eggNOG" id="COG1573">
    <property type="taxonomic scope" value="Bacteria"/>
</dbReference>
<keyword evidence="7" id="KW-0408">Iron</keyword>
<gene>
    <name evidence="11" type="ORF">GMO_14000</name>
</gene>
<dbReference type="PANTHER" id="PTHR33693:SF9">
    <property type="entry name" value="TYPE-4 URACIL-DNA GLYCOSYLASE"/>
    <property type="match status" value="1"/>
</dbReference>
<dbReference type="PATRIC" id="fig|1088869.3.peg.1402"/>
<dbReference type="EMBL" id="AGQV01000002">
    <property type="protein sequence ID" value="EHH68630.1"/>
    <property type="molecule type" value="Genomic_DNA"/>
</dbReference>
<feature type="domain" description="Uracil-DNA glycosylase-like" evidence="10">
    <location>
        <begin position="253"/>
        <end position="413"/>
    </location>
</feature>
<dbReference type="InterPro" id="IPR005122">
    <property type="entry name" value="Uracil-DNA_glycosylase-like"/>
</dbReference>
<keyword evidence="9" id="KW-0234">DNA repair</keyword>
<organism evidence="11 12">
    <name type="scientific">Gluconobacter morbifer G707</name>
    <dbReference type="NCBI Taxonomy" id="1088869"/>
    <lineage>
        <taxon>Bacteria</taxon>
        <taxon>Pseudomonadati</taxon>
        <taxon>Pseudomonadota</taxon>
        <taxon>Alphaproteobacteria</taxon>
        <taxon>Acetobacterales</taxon>
        <taxon>Acetobacteraceae</taxon>
        <taxon>Gluconobacter</taxon>
    </lineage>
</organism>
<comment type="similarity">
    <text evidence="1">Belongs to the uracil-DNA glycosylase (UDG) superfamily. Type 4 (UDGa) family.</text>
</comment>
<dbReference type="OrthoDB" id="5290748at2"/>
<dbReference type="InterPro" id="IPR036895">
    <property type="entry name" value="Uracil-DNA_glycosylase-like_sf"/>
</dbReference>
<dbReference type="STRING" id="1088869.GMO_14000"/>
<evidence type="ECO:0000256" key="7">
    <source>
        <dbReference type="ARBA" id="ARBA00023004"/>
    </source>
</evidence>
<evidence type="ECO:0000313" key="12">
    <source>
        <dbReference type="Proteomes" id="UP000004949"/>
    </source>
</evidence>
<keyword evidence="5" id="KW-0227">DNA damage</keyword>